<sequence length="186" mass="21348">MTDEVKSQSSVGSRSIMHLAQAGDTFSKVDEIVYGLIFPLYEQKKKPRALFHVIMIIWEIIQMFALSMYSVDAGTNEIDRISSVVGYIDGSQLSLILGKFMPYLNIVIFGLELAMIILMVAAYILLRHILSNQPWLLTFLRTFIQIKQRMLYIWITNINISSFDCFNDEDGLSHWRAAPDIICFKV</sequence>
<organism evidence="2 3">
    <name type="scientific">Streblomastix strix</name>
    <dbReference type="NCBI Taxonomy" id="222440"/>
    <lineage>
        <taxon>Eukaryota</taxon>
        <taxon>Metamonada</taxon>
        <taxon>Preaxostyla</taxon>
        <taxon>Oxymonadida</taxon>
        <taxon>Streblomastigidae</taxon>
        <taxon>Streblomastix</taxon>
    </lineage>
</organism>
<keyword evidence="1" id="KW-1133">Transmembrane helix</keyword>
<name>A0A5J4VV73_9EUKA</name>
<feature type="transmembrane region" description="Helical" evidence="1">
    <location>
        <begin position="49"/>
        <end position="69"/>
    </location>
</feature>
<reference evidence="2 3" key="1">
    <citation type="submission" date="2019-03" db="EMBL/GenBank/DDBJ databases">
        <title>Single cell metagenomics reveals metabolic interactions within the superorganism composed of flagellate Streblomastix strix and complex community of Bacteroidetes bacteria on its surface.</title>
        <authorList>
            <person name="Treitli S.C."/>
            <person name="Kolisko M."/>
            <person name="Husnik F."/>
            <person name="Keeling P."/>
            <person name="Hampl V."/>
        </authorList>
    </citation>
    <scope>NUCLEOTIDE SEQUENCE [LARGE SCALE GENOMIC DNA]</scope>
    <source>
        <strain evidence="2">ST1C</strain>
    </source>
</reference>
<keyword evidence="1" id="KW-0472">Membrane</keyword>
<proteinExistence type="predicted"/>
<evidence type="ECO:0000313" key="3">
    <source>
        <dbReference type="Proteomes" id="UP000324800"/>
    </source>
</evidence>
<dbReference type="Proteomes" id="UP000324800">
    <property type="component" value="Unassembled WGS sequence"/>
</dbReference>
<dbReference type="EMBL" id="SNRW01004857">
    <property type="protein sequence ID" value="KAA6386320.1"/>
    <property type="molecule type" value="Genomic_DNA"/>
</dbReference>
<evidence type="ECO:0000313" key="2">
    <source>
        <dbReference type="EMBL" id="KAA6386320.1"/>
    </source>
</evidence>
<protein>
    <submittedName>
        <fullName evidence="2">Uncharacterized protein</fullName>
    </submittedName>
</protein>
<accession>A0A5J4VV73</accession>
<evidence type="ECO:0000256" key="1">
    <source>
        <dbReference type="SAM" id="Phobius"/>
    </source>
</evidence>
<dbReference type="AlphaFoldDB" id="A0A5J4VV73"/>
<keyword evidence="1" id="KW-0812">Transmembrane</keyword>
<comment type="caution">
    <text evidence="2">The sequence shown here is derived from an EMBL/GenBank/DDBJ whole genome shotgun (WGS) entry which is preliminary data.</text>
</comment>
<feature type="transmembrane region" description="Helical" evidence="1">
    <location>
        <begin position="103"/>
        <end position="126"/>
    </location>
</feature>
<gene>
    <name evidence="2" type="ORF">EZS28_018153</name>
</gene>